<dbReference type="SUPFAM" id="SSF50494">
    <property type="entry name" value="Trypsin-like serine proteases"/>
    <property type="match status" value="1"/>
</dbReference>
<proteinExistence type="predicted"/>
<accession>A0A067Q9A1</accession>
<dbReference type="EMBL" id="KL197710">
    <property type="protein sequence ID" value="KDQ63524.1"/>
    <property type="molecule type" value="Genomic_DNA"/>
</dbReference>
<dbReference type="AlphaFoldDB" id="A0A067Q9A1"/>
<reference evidence="2" key="1">
    <citation type="journal article" date="2014" name="Proc. Natl. Acad. Sci. U.S.A.">
        <title>Extensive sampling of basidiomycete genomes demonstrates inadequacy of the white-rot/brown-rot paradigm for wood decay fungi.</title>
        <authorList>
            <person name="Riley R."/>
            <person name="Salamov A.A."/>
            <person name="Brown D.W."/>
            <person name="Nagy L.G."/>
            <person name="Floudas D."/>
            <person name="Held B.W."/>
            <person name="Levasseur A."/>
            <person name="Lombard V."/>
            <person name="Morin E."/>
            <person name="Otillar R."/>
            <person name="Lindquist E.A."/>
            <person name="Sun H."/>
            <person name="LaButti K.M."/>
            <person name="Schmutz J."/>
            <person name="Jabbour D."/>
            <person name="Luo H."/>
            <person name="Baker S.E."/>
            <person name="Pisabarro A.G."/>
            <person name="Walton J.D."/>
            <person name="Blanchette R.A."/>
            <person name="Henrissat B."/>
            <person name="Martin F."/>
            <person name="Cullen D."/>
            <person name="Hibbett D.S."/>
            <person name="Grigoriev I.V."/>
        </authorList>
    </citation>
    <scope>NUCLEOTIDE SEQUENCE [LARGE SCALE GENOMIC DNA]</scope>
    <source>
        <strain evidence="2">MUCL 33604</strain>
    </source>
</reference>
<organism evidence="1 2">
    <name type="scientific">Jaapia argillacea MUCL 33604</name>
    <dbReference type="NCBI Taxonomy" id="933084"/>
    <lineage>
        <taxon>Eukaryota</taxon>
        <taxon>Fungi</taxon>
        <taxon>Dikarya</taxon>
        <taxon>Basidiomycota</taxon>
        <taxon>Agaricomycotina</taxon>
        <taxon>Agaricomycetes</taxon>
        <taxon>Agaricomycetidae</taxon>
        <taxon>Jaapiales</taxon>
        <taxon>Jaapiaceae</taxon>
        <taxon>Jaapia</taxon>
    </lineage>
</organism>
<dbReference type="InterPro" id="IPR009003">
    <property type="entry name" value="Peptidase_S1_PA"/>
</dbReference>
<sequence>MDSTATAVTRYLVSEYERTTYYHGISLDPPELLYRSDLLDNPFPLPNGRHTPTPTKTVHGVFNTQLNKVWHDVAPQICQLLKARHIRYSAVNAARFFAHGEEGEGSLGPIVIWIATHPQTTTAENAHDASPDIISLLENFGVEGAVTEWYEGAVETLAGPPLLRVTLDTEPTFYVRRFLTPVLGMPIATKEGEVDDVQGSVGFFFHENRTKCDEPRARVFGVSNCHVLRNTTNIDYQFKGTGAPRQLVRVAGNRRFQRGVNEVRALIGRLGSDAELLVTEISALEMQLESDHPDEVEEAEVGVKAKQTKLTEVKKDMGLLEAFYNELNTQWSDIGRRNIGHVDWAPKITVDVEGDRYTMDMGTFELDEAMFKPNFRGNVIDLGAKYSSGELTDMFYPLNNSRTVFKFPPIASSGSPDGGTSDLTVGRYAGLEAYLCDDLGQESIELAIYNYNKQSGDFAAKGDSGSLIVDGMGNMVGILHSGMPKGASSHVTYATPAWWVVQQIKVKYPHADFYRTTW</sequence>
<dbReference type="Proteomes" id="UP000027265">
    <property type="component" value="Unassembled WGS sequence"/>
</dbReference>
<protein>
    <submittedName>
        <fullName evidence="1">Uncharacterized protein</fullName>
    </submittedName>
</protein>
<dbReference type="OrthoDB" id="5424209at2759"/>
<keyword evidence="2" id="KW-1185">Reference proteome</keyword>
<evidence type="ECO:0000313" key="1">
    <source>
        <dbReference type="EMBL" id="KDQ63524.1"/>
    </source>
</evidence>
<gene>
    <name evidence="1" type="ORF">JAAARDRAFT_189090</name>
</gene>
<evidence type="ECO:0000313" key="2">
    <source>
        <dbReference type="Proteomes" id="UP000027265"/>
    </source>
</evidence>
<dbReference type="HOGENOM" id="CLU_024804_1_1_1"/>
<dbReference type="InParanoid" id="A0A067Q9A1"/>
<name>A0A067Q9A1_9AGAM</name>